<protein>
    <submittedName>
        <fullName evidence="2">Transglutaminase</fullName>
    </submittedName>
</protein>
<name>A0A6B9HD44_9BURK</name>
<feature type="domain" description="Microcin J25-processing protein McjB C-terminal" evidence="1">
    <location>
        <begin position="136"/>
        <end position="237"/>
    </location>
</feature>
<accession>A0A6B9HD44</accession>
<proteinExistence type="predicted"/>
<dbReference type="AlphaFoldDB" id="A0A6B9HD44"/>
<organism evidence="2">
    <name type="scientific">Mycetohabitans sp</name>
    <dbReference type="NCBI Taxonomy" id="2571162"/>
    <lineage>
        <taxon>Bacteria</taxon>
        <taxon>Pseudomonadati</taxon>
        <taxon>Pseudomonadota</taxon>
        <taxon>Betaproteobacteria</taxon>
        <taxon>Burkholderiales</taxon>
        <taxon>Burkholderiaceae</taxon>
        <taxon>Mycetohabitans</taxon>
    </lineage>
</organism>
<dbReference type="EMBL" id="MN695281">
    <property type="protein sequence ID" value="QGY72738.1"/>
    <property type="molecule type" value="Genomic_DNA"/>
</dbReference>
<dbReference type="Pfam" id="PF13471">
    <property type="entry name" value="Transglut_core3"/>
    <property type="match status" value="1"/>
</dbReference>
<dbReference type="NCBIfam" id="NF033537">
    <property type="entry name" value="lasso_biosyn_B2"/>
    <property type="match status" value="1"/>
</dbReference>
<dbReference type="Gene3D" id="3.10.620.30">
    <property type="match status" value="1"/>
</dbReference>
<evidence type="ECO:0000259" key="1">
    <source>
        <dbReference type="Pfam" id="PF13471"/>
    </source>
</evidence>
<dbReference type="InterPro" id="IPR053521">
    <property type="entry name" value="McjB-like"/>
</dbReference>
<dbReference type="InterPro" id="IPR032708">
    <property type="entry name" value="McjB_C"/>
</dbReference>
<sequence length="256" mass="28183">MPHHLMPNVFGTCFSKQIILLDVVRDRYAVLSDTQSAALAPHLGLEDKFFAQTGGIQSTAILEKLKRANWISTNLFPVIDAKLNALSPSPKTGGMSANGWKLPDEAFAHRPTWASIAKATLILRSVHKCAAQHGLAGLLRLCDQAHHEAAERLLFGQPEEYAPFVNTLNWACLFYPRSTKCLEWSVALTLLCARAGLALKLVIGVQSFPFYAHAWSEAADVVIGDSALRRKELSVILEFPHPLLDLSHGSSRHRLS</sequence>
<reference evidence="2" key="1">
    <citation type="journal article" date="2020" name="ACS Chem. Biol.">
        <title>Genome Mining and Heterologous Expression Reveal Two Distinct Families of Lasso Peptides Highly Conserved in Endofungal Bacteria.</title>
        <authorList>
            <person name="Bratovanov E.V."/>
            <person name="Ishida K."/>
            <person name="Heinze B."/>
            <person name="Pidot S.J."/>
            <person name="Stinear T.P."/>
            <person name="Hegemann J.D."/>
            <person name="Marahiel M.A."/>
            <person name="Hertweck C."/>
        </authorList>
    </citation>
    <scope>NUCLEOTIDE SEQUENCE</scope>
    <source>
        <strain evidence="2">B2</strain>
    </source>
</reference>
<evidence type="ECO:0000313" key="2">
    <source>
        <dbReference type="EMBL" id="QGY72738.1"/>
    </source>
</evidence>